<dbReference type="EMBL" id="CAEZSR010000028">
    <property type="protein sequence ID" value="CAB4550945.1"/>
    <property type="molecule type" value="Genomic_DNA"/>
</dbReference>
<sequence>MPSFRTHRVEEILQERPGLQRVRLDDASRAYVLTQLTGDVATGDEVVVNTTAVELGLGTGGWHVVHWNLSRRSLDLPGPGHIMKVRYTSLQADTGAAEEHLPSDAEALGLPRLGGVPVLVGSLHSQLGTCVAVLRSLQPAWRISYVMTDGAALPLALSDLVADLTDRGWITGTVTAGHAFGGALEAVSVPSALQLAVEEQHADVVVVAMGPGVVGTARALGTTAVEVAAVSAAAERLGARPVVVARASEADARPRHRGLSHHTRTSLALTPCAVEVALPPELADHAPSLAPHHVHVVEPGDVADLLDRAGLRVTTMGRGPERDPLSFRTVAAAAVHAASVRPPDQGTV</sequence>
<proteinExistence type="predicted"/>
<evidence type="ECO:0000313" key="1">
    <source>
        <dbReference type="EMBL" id="CAB4550945.1"/>
    </source>
</evidence>
<dbReference type="InterPro" id="IPR024479">
    <property type="entry name" value="DUF3866"/>
</dbReference>
<dbReference type="AlphaFoldDB" id="A0A6J6CII2"/>
<gene>
    <name evidence="1" type="ORF">UFOPK1493_01053</name>
</gene>
<accession>A0A6J6CII2</accession>
<reference evidence="1" key="1">
    <citation type="submission" date="2020-05" db="EMBL/GenBank/DDBJ databases">
        <authorList>
            <person name="Chiriac C."/>
            <person name="Salcher M."/>
            <person name="Ghai R."/>
            <person name="Kavagutti S V."/>
        </authorList>
    </citation>
    <scope>NUCLEOTIDE SEQUENCE</scope>
</reference>
<dbReference type="Pfam" id="PF12982">
    <property type="entry name" value="DUF3866"/>
    <property type="match status" value="1"/>
</dbReference>
<name>A0A6J6CII2_9ZZZZ</name>
<protein>
    <submittedName>
        <fullName evidence="1">Unannotated protein</fullName>
    </submittedName>
</protein>
<organism evidence="1">
    <name type="scientific">freshwater metagenome</name>
    <dbReference type="NCBI Taxonomy" id="449393"/>
    <lineage>
        <taxon>unclassified sequences</taxon>
        <taxon>metagenomes</taxon>
        <taxon>ecological metagenomes</taxon>
    </lineage>
</organism>